<evidence type="ECO:0000313" key="4">
    <source>
        <dbReference type="Proteomes" id="UP000654075"/>
    </source>
</evidence>
<dbReference type="SUPFAM" id="SSF48371">
    <property type="entry name" value="ARM repeat"/>
    <property type="match status" value="1"/>
</dbReference>
<feature type="compositionally biased region" description="Basic and acidic residues" evidence="2">
    <location>
        <begin position="240"/>
        <end position="252"/>
    </location>
</feature>
<keyword evidence="1" id="KW-0677">Repeat</keyword>
<dbReference type="Gene3D" id="1.25.10.10">
    <property type="entry name" value="Leucine-rich Repeat Variant"/>
    <property type="match status" value="1"/>
</dbReference>
<gene>
    <name evidence="3" type="ORF">PGLA1383_LOCUS50783</name>
</gene>
<dbReference type="InterPro" id="IPR016024">
    <property type="entry name" value="ARM-type_fold"/>
</dbReference>
<dbReference type="PANTHER" id="PTHR22895">
    <property type="entry name" value="ARMADILLO REPEAT-CONTAINING PROTEIN 6"/>
    <property type="match status" value="1"/>
</dbReference>
<reference evidence="3" key="1">
    <citation type="submission" date="2021-02" db="EMBL/GenBank/DDBJ databases">
        <authorList>
            <person name="Dougan E. K."/>
            <person name="Rhodes N."/>
            <person name="Thang M."/>
            <person name="Chan C."/>
        </authorList>
    </citation>
    <scope>NUCLEOTIDE SEQUENCE</scope>
</reference>
<dbReference type="PANTHER" id="PTHR22895:SF0">
    <property type="entry name" value="ARMADILLO REPEAT-CONTAINING PROTEIN 6"/>
    <property type="match status" value="1"/>
</dbReference>
<name>A0A813HBA4_POLGL</name>
<protein>
    <submittedName>
        <fullName evidence="3">Uncharacterized protein</fullName>
    </submittedName>
</protein>
<dbReference type="EMBL" id="CAJNNV010031254">
    <property type="protein sequence ID" value="CAE8635187.1"/>
    <property type="molecule type" value="Genomic_DNA"/>
</dbReference>
<organism evidence="3 4">
    <name type="scientific">Polarella glacialis</name>
    <name type="common">Dinoflagellate</name>
    <dbReference type="NCBI Taxonomy" id="89957"/>
    <lineage>
        <taxon>Eukaryota</taxon>
        <taxon>Sar</taxon>
        <taxon>Alveolata</taxon>
        <taxon>Dinophyceae</taxon>
        <taxon>Suessiales</taxon>
        <taxon>Suessiaceae</taxon>
        <taxon>Polarella</taxon>
    </lineage>
</organism>
<comment type="caution">
    <text evidence="3">The sequence shown here is derived from an EMBL/GenBank/DDBJ whole genome shotgun (WGS) entry which is preliminary data.</text>
</comment>
<dbReference type="InterPro" id="IPR011989">
    <property type="entry name" value="ARM-like"/>
</dbReference>
<dbReference type="OrthoDB" id="412606at2759"/>
<dbReference type="OMA" id="LMEYHAR"/>
<keyword evidence="4" id="KW-1185">Reference proteome</keyword>
<evidence type="ECO:0000256" key="2">
    <source>
        <dbReference type="SAM" id="MobiDB-lite"/>
    </source>
</evidence>
<sequence>MAILPLEKALEMRDPSTEAMVACRETLEGCDSDPWDVAEIFEKLREWLRRDLGLAQKCLGEASLQSKIVLALRRHGRANLEVARLGLGAIASCCQKNDRNADIMLRAGVVQEILTLMDTHCSDTVAQDNACVALWRLAERHGTGADQIAEAGGVQRLFRAMEDHAHNPFVQVNGCVALERLYIRGAAPADGMHEAAQKAMERHPNNIQIKRGAARLLEALQRQLLSADALEVPCNAPDPCRSRPEESTRESLAEASSLAQPLHEWLLELDSVGFLMDYHSSLKQRHFSCPAEVAKAYAQGGRLDDRFFRDLSVRKLGHRRLFEKWCRGLVSEHLAASR</sequence>
<dbReference type="AlphaFoldDB" id="A0A813HBA4"/>
<dbReference type="Proteomes" id="UP000654075">
    <property type="component" value="Unassembled WGS sequence"/>
</dbReference>
<evidence type="ECO:0000256" key="1">
    <source>
        <dbReference type="ARBA" id="ARBA00022737"/>
    </source>
</evidence>
<evidence type="ECO:0000313" key="3">
    <source>
        <dbReference type="EMBL" id="CAE8635187.1"/>
    </source>
</evidence>
<proteinExistence type="predicted"/>
<feature type="region of interest" description="Disordered" evidence="2">
    <location>
        <begin position="235"/>
        <end position="254"/>
    </location>
</feature>
<accession>A0A813HBA4</accession>